<dbReference type="Pfam" id="PF06743">
    <property type="entry name" value="FAST_1"/>
    <property type="match status" value="1"/>
</dbReference>
<feature type="region of interest" description="Disordered" evidence="1">
    <location>
        <begin position="784"/>
        <end position="803"/>
    </location>
</feature>
<dbReference type="EMBL" id="CAJNOR010002205">
    <property type="protein sequence ID" value="CAF1262607.1"/>
    <property type="molecule type" value="Genomic_DNA"/>
</dbReference>
<evidence type="ECO:0000313" key="3">
    <source>
        <dbReference type="EMBL" id="CAF1262607.1"/>
    </source>
</evidence>
<organism evidence="3 4">
    <name type="scientific">Adineta ricciae</name>
    <name type="common">Rotifer</name>
    <dbReference type="NCBI Taxonomy" id="249248"/>
    <lineage>
        <taxon>Eukaryota</taxon>
        <taxon>Metazoa</taxon>
        <taxon>Spiralia</taxon>
        <taxon>Gnathifera</taxon>
        <taxon>Rotifera</taxon>
        <taxon>Eurotatoria</taxon>
        <taxon>Bdelloidea</taxon>
        <taxon>Adinetida</taxon>
        <taxon>Adinetidae</taxon>
        <taxon>Adineta</taxon>
    </lineage>
</organism>
<reference evidence="3" key="1">
    <citation type="submission" date="2021-02" db="EMBL/GenBank/DDBJ databases">
        <authorList>
            <person name="Nowell W R."/>
        </authorList>
    </citation>
    <scope>NUCLEOTIDE SEQUENCE</scope>
</reference>
<dbReference type="CDD" id="cd23739">
    <property type="entry name" value="TBRG4-like_N"/>
    <property type="match status" value="1"/>
</dbReference>
<evidence type="ECO:0000256" key="1">
    <source>
        <dbReference type="SAM" id="MobiDB-lite"/>
    </source>
</evidence>
<sequence length="803" mass="91807">MLRFFGSSSRTLISANPALRNVYLQSFRTASNQPKVDQTQPTDEKLSSKSDRFSSPTVKRRVNIKKIFSDENSNEDSLPTSPRRANIPSPGSFDDPARLTANLSTKSRYENEIADITDYYSEEKRRRTARQNQARLIHENAQPKSDQMGPRKKSANAIEIEKLFDETEYISPKKTTRQVAKPTEKFNQNQQPRQPRKERTLTKQSNESLATNQPNRDPLLSTSIEQANTTEELLKIFDKYVVPTEFALGLQKLNQLASEENSDSVQTYGQLDEARARMESLLLGFVNKFSDNELATAIAFVAKYYPENNEFTDKFSVTLTSRLRRISVHQIVRILDELKASRHTAQWIHRVYNRLLALAEGRYFEFDNIRDILALTHKLSYNDRLINRLDERILEITDTLTFDDWFKILINKSMLKRRDRTIIRAACYHLLKLSDSFLFPIEKIKDCLLACAMLNVYDKPFLERLTRDAYEQVHLINDTFVLQSIITSMGTLRIRHCELLDAFGKTLLEDPESKARCIPSFIRTCASVNYVPSTLSTLVDKHLKLDENSTDETNQANEIKNQIDLVWSLAILDKANQTHVAQVLNQDIFQLIQNEVMNSKIASALKLLSIYSYSLQKFSKKFLKPTFNIEQLAQQLTLKNSNAQDQLAKAVTIVAPENTYSKFSVVTSNMIVIDCLMVVDKSGTPQDLSTVLTNGENNSTTGQTTYNKVRLDDSRFKVALKCLDYQDKTLITNSVSGPIALQLRLLNSLGYKCVPIHYDEFMKIQVPTDRVKYVQRKIKEAIDTSSATDRQVNTPSRKGNASD</sequence>
<dbReference type="Proteomes" id="UP000663828">
    <property type="component" value="Unassembled WGS sequence"/>
</dbReference>
<accession>A0A815AYR9</accession>
<feature type="compositionally biased region" description="Polar residues" evidence="1">
    <location>
        <begin position="31"/>
        <end position="41"/>
    </location>
</feature>
<feature type="region of interest" description="Disordered" evidence="1">
    <location>
        <begin position="31"/>
        <end position="98"/>
    </location>
</feature>
<proteinExistence type="predicted"/>
<feature type="region of interest" description="Disordered" evidence="1">
    <location>
        <begin position="169"/>
        <end position="220"/>
    </location>
</feature>
<comment type="caution">
    <text evidence="3">The sequence shown here is derived from an EMBL/GenBank/DDBJ whole genome shotgun (WGS) entry which is preliminary data.</text>
</comment>
<feature type="domain" description="RAP" evidence="2">
    <location>
        <begin position="718"/>
        <end position="776"/>
    </location>
</feature>
<protein>
    <recommendedName>
        <fullName evidence="2">RAP domain-containing protein</fullName>
    </recommendedName>
</protein>
<dbReference type="InterPro" id="IPR013584">
    <property type="entry name" value="RAP"/>
</dbReference>
<evidence type="ECO:0000313" key="4">
    <source>
        <dbReference type="Proteomes" id="UP000663828"/>
    </source>
</evidence>
<dbReference type="GO" id="GO:0044528">
    <property type="term" value="P:regulation of mitochondrial mRNA stability"/>
    <property type="evidence" value="ECO:0007669"/>
    <property type="project" value="InterPro"/>
</dbReference>
<feature type="region of interest" description="Disordered" evidence="1">
    <location>
        <begin position="123"/>
        <end position="151"/>
    </location>
</feature>
<feature type="compositionally biased region" description="Polar residues" evidence="1">
    <location>
        <begin position="202"/>
        <end position="220"/>
    </location>
</feature>
<gene>
    <name evidence="3" type="ORF">XAT740_LOCUS26861</name>
</gene>
<evidence type="ECO:0000259" key="2">
    <source>
        <dbReference type="PROSITE" id="PS51286"/>
    </source>
</evidence>
<dbReference type="AlphaFoldDB" id="A0A815AYR9"/>
<dbReference type="InterPro" id="IPR010622">
    <property type="entry name" value="FAST_Leu-rich"/>
</dbReference>
<dbReference type="PROSITE" id="PS51286">
    <property type="entry name" value="RAP"/>
    <property type="match status" value="1"/>
</dbReference>
<name>A0A815AYR9_ADIRI</name>
<feature type="compositionally biased region" description="Basic and acidic residues" evidence="1">
    <location>
        <begin position="42"/>
        <end position="52"/>
    </location>
</feature>
<keyword evidence="4" id="KW-1185">Reference proteome</keyword>